<keyword evidence="1" id="KW-0812">Transmembrane</keyword>
<dbReference type="SUPFAM" id="SSF63825">
    <property type="entry name" value="YWTD domain"/>
    <property type="match status" value="1"/>
</dbReference>
<evidence type="ECO:0008006" key="4">
    <source>
        <dbReference type="Google" id="ProtNLM"/>
    </source>
</evidence>
<keyword evidence="3" id="KW-1185">Reference proteome</keyword>
<accession>A0ABS7L387</accession>
<dbReference type="RefSeq" id="WP_221919090.1">
    <property type="nucleotide sequence ID" value="NZ_CP173660.1"/>
</dbReference>
<protein>
    <recommendedName>
        <fullName evidence="4">Lipoprotein</fullName>
    </recommendedName>
</protein>
<proteinExistence type="predicted"/>
<organism evidence="2 3">
    <name type="scientific">Sellimonas caecigallum</name>
    <dbReference type="NCBI Taxonomy" id="2592333"/>
    <lineage>
        <taxon>Bacteria</taxon>
        <taxon>Bacillati</taxon>
        <taxon>Bacillota</taxon>
        <taxon>Clostridia</taxon>
        <taxon>Lachnospirales</taxon>
        <taxon>Lachnospiraceae</taxon>
        <taxon>Sellimonas</taxon>
    </lineage>
</organism>
<dbReference type="EMBL" id="VIRV01000001">
    <property type="protein sequence ID" value="MBY0757523.1"/>
    <property type="molecule type" value="Genomic_DNA"/>
</dbReference>
<evidence type="ECO:0000313" key="3">
    <source>
        <dbReference type="Proteomes" id="UP000779049"/>
    </source>
</evidence>
<dbReference type="Proteomes" id="UP000779049">
    <property type="component" value="Unassembled WGS sequence"/>
</dbReference>
<sequence>MKKRKTVRIWIYILLFWIAVAILFAFYILIYRGINEPRTRYTETNTGAAVHSADEIKWILSNYPDLFDEEVIRHLENEKNFGTYVIPGLKATKTIDYNTKQSDMCTSMTPQGIDVTDKYIFVSAYCHTKRHNSVLFMIDKESGKYIKEIIMPNRTHAGSIAYDNIHKLLWVTDRQDGNAAVSLYTIPALENYQYEKSKRPLPFLGTYPMEGLTRNSFMAFRGGSLYAGYFSMSGDSIINKYSVDSIVNENQGEVYEELHEERESLSRVALDQEWADILPQIQGLEVFGNYLFLSQSYGYADSKLRIYERAPVDEEKYSLKKKEELKSYDLPNRLEQICVQGGRLYLLFESGAYAYRGIPVNCVDRIVTVDLNDVLKDMKSDEK</sequence>
<evidence type="ECO:0000313" key="2">
    <source>
        <dbReference type="EMBL" id="MBY0757523.1"/>
    </source>
</evidence>
<comment type="caution">
    <text evidence="2">The sequence shown here is derived from an EMBL/GenBank/DDBJ whole genome shotgun (WGS) entry which is preliminary data.</text>
</comment>
<feature type="transmembrane region" description="Helical" evidence="1">
    <location>
        <begin position="9"/>
        <end position="30"/>
    </location>
</feature>
<evidence type="ECO:0000256" key="1">
    <source>
        <dbReference type="SAM" id="Phobius"/>
    </source>
</evidence>
<gene>
    <name evidence="2" type="ORF">FLB61_00110</name>
</gene>
<name>A0ABS7L387_9FIRM</name>
<keyword evidence="1" id="KW-0472">Membrane</keyword>
<reference evidence="2 3" key="1">
    <citation type="journal article" date="2020" name="New Microbes New Infect">
        <title>Sellimonas caecigallum sp. nov., description and genome sequence of a new member of the Sellimonas genus isolated from the cecum of feral chicken.</title>
        <authorList>
            <person name="Wongkuna S."/>
            <person name="Ghimire S."/>
            <person name="Antony L."/>
            <person name="Chankhamhaengdecha S."/>
            <person name="Janvilisri T."/>
            <person name="Scaria J."/>
        </authorList>
    </citation>
    <scope>NUCLEOTIDE SEQUENCE [LARGE SCALE GENOMIC DNA]</scope>
    <source>
        <strain evidence="2 3">SW451</strain>
    </source>
</reference>
<keyword evidence="1" id="KW-1133">Transmembrane helix</keyword>